<reference evidence="3 4" key="1">
    <citation type="submission" date="2018-09" db="EMBL/GenBank/DDBJ databases">
        <authorList>
            <person name="Zhu H."/>
        </authorList>
    </citation>
    <scope>NUCLEOTIDE SEQUENCE [LARGE SCALE GENOMIC DNA]</scope>
    <source>
        <strain evidence="3 4">K2R10-39</strain>
    </source>
</reference>
<dbReference type="Pfam" id="PF03625">
    <property type="entry name" value="DUF302"/>
    <property type="match status" value="1"/>
</dbReference>
<feature type="chain" id="PRO_5019147274" evidence="1">
    <location>
        <begin position="28"/>
        <end position="190"/>
    </location>
</feature>
<dbReference type="InterPro" id="IPR005180">
    <property type="entry name" value="DUF302"/>
</dbReference>
<evidence type="ECO:0000256" key="1">
    <source>
        <dbReference type="SAM" id="SignalP"/>
    </source>
</evidence>
<keyword evidence="4" id="KW-1185">Reference proteome</keyword>
<dbReference type="EMBL" id="QYUN01000002">
    <property type="protein sequence ID" value="RJG07879.1"/>
    <property type="molecule type" value="Genomic_DNA"/>
</dbReference>
<comment type="caution">
    <text evidence="3">The sequence shown here is derived from an EMBL/GenBank/DDBJ whole genome shotgun (WGS) entry which is preliminary data.</text>
</comment>
<dbReference type="OrthoDB" id="9783833at2"/>
<evidence type="ECO:0000259" key="2">
    <source>
        <dbReference type="Pfam" id="PF03625"/>
    </source>
</evidence>
<feature type="signal peptide" evidence="1">
    <location>
        <begin position="1"/>
        <end position="27"/>
    </location>
</feature>
<feature type="domain" description="DUF302" evidence="2">
    <location>
        <begin position="106"/>
        <end position="152"/>
    </location>
</feature>
<organism evidence="3 4">
    <name type="scientific">Noviherbaspirillum cavernae</name>
    <dbReference type="NCBI Taxonomy" id="2320862"/>
    <lineage>
        <taxon>Bacteria</taxon>
        <taxon>Pseudomonadati</taxon>
        <taxon>Pseudomonadota</taxon>
        <taxon>Betaproteobacteria</taxon>
        <taxon>Burkholderiales</taxon>
        <taxon>Oxalobacteraceae</taxon>
        <taxon>Noviherbaspirillum</taxon>
    </lineage>
</organism>
<accession>A0A418X614</accession>
<dbReference type="AlphaFoldDB" id="A0A418X614"/>
<sequence>MSVIRRARVFLLVALLVVLNGCATLRAMSNAEDGAGAEAMAAWARWVDSGGDIAAATTWTRKVKNGVTITEVEEAFASVAAEDNIRAVGELSPSGDTAGSWLGSEKFLKIYSYCSPAVARAMVEFSPHMAAYLPCRITVLEKEDGLWIYTMNMDMLIKMGRKLPPDLKKSVLQVRNTIWKMMEKGAEGEF</sequence>
<keyword evidence="1" id="KW-0732">Signal</keyword>
<dbReference type="Gene3D" id="3.30.310.70">
    <property type="entry name" value="TT1751-like domain"/>
    <property type="match status" value="1"/>
</dbReference>
<dbReference type="InterPro" id="IPR035923">
    <property type="entry name" value="TT1751-like_sf"/>
</dbReference>
<proteinExistence type="predicted"/>
<dbReference type="SUPFAM" id="SSF103247">
    <property type="entry name" value="TT1751-like"/>
    <property type="match status" value="1"/>
</dbReference>
<protein>
    <submittedName>
        <fullName evidence="3">DUF302 domain-containing protein</fullName>
    </submittedName>
</protein>
<dbReference type="Proteomes" id="UP000285190">
    <property type="component" value="Unassembled WGS sequence"/>
</dbReference>
<gene>
    <name evidence="3" type="ORF">D3870_06340</name>
</gene>
<name>A0A418X614_9BURK</name>
<evidence type="ECO:0000313" key="4">
    <source>
        <dbReference type="Proteomes" id="UP000285190"/>
    </source>
</evidence>
<dbReference type="CDD" id="cd14797">
    <property type="entry name" value="DUF302"/>
    <property type="match status" value="1"/>
</dbReference>
<evidence type="ECO:0000313" key="3">
    <source>
        <dbReference type="EMBL" id="RJG07879.1"/>
    </source>
</evidence>